<comment type="caution">
    <text evidence="1">The sequence shown here is derived from an EMBL/GenBank/DDBJ whole genome shotgun (WGS) entry which is preliminary data.</text>
</comment>
<evidence type="ECO:0000313" key="2">
    <source>
        <dbReference type="Proteomes" id="UP001057402"/>
    </source>
</evidence>
<name>A0ACB9M4E0_9MYRT</name>
<dbReference type="EMBL" id="CM042889">
    <property type="protein sequence ID" value="KAI4319139.1"/>
    <property type="molecule type" value="Genomic_DNA"/>
</dbReference>
<organism evidence="1 2">
    <name type="scientific">Melastoma candidum</name>
    <dbReference type="NCBI Taxonomy" id="119954"/>
    <lineage>
        <taxon>Eukaryota</taxon>
        <taxon>Viridiplantae</taxon>
        <taxon>Streptophyta</taxon>
        <taxon>Embryophyta</taxon>
        <taxon>Tracheophyta</taxon>
        <taxon>Spermatophyta</taxon>
        <taxon>Magnoliopsida</taxon>
        <taxon>eudicotyledons</taxon>
        <taxon>Gunneridae</taxon>
        <taxon>Pentapetalae</taxon>
        <taxon>rosids</taxon>
        <taxon>malvids</taxon>
        <taxon>Myrtales</taxon>
        <taxon>Melastomataceae</taxon>
        <taxon>Melastomatoideae</taxon>
        <taxon>Melastomateae</taxon>
        <taxon>Melastoma</taxon>
    </lineage>
</organism>
<proteinExistence type="predicted"/>
<keyword evidence="2" id="KW-1185">Reference proteome</keyword>
<dbReference type="Proteomes" id="UP001057402">
    <property type="component" value="Chromosome 10"/>
</dbReference>
<reference evidence="2" key="1">
    <citation type="journal article" date="2023" name="Front. Plant Sci.">
        <title>Chromosomal-level genome assembly of Melastoma candidum provides insights into trichome evolution.</title>
        <authorList>
            <person name="Zhong Y."/>
            <person name="Wu W."/>
            <person name="Sun C."/>
            <person name="Zou P."/>
            <person name="Liu Y."/>
            <person name="Dai S."/>
            <person name="Zhou R."/>
        </authorList>
    </citation>
    <scope>NUCLEOTIDE SEQUENCE [LARGE SCALE GENOMIC DNA]</scope>
</reference>
<gene>
    <name evidence="1" type="ORF">MLD38_032774</name>
</gene>
<evidence type="ECO:0000313" key="1">
    <source>
        <dbReference type="EMBL" id="KAI4319139.1"/>
    </source>
</evidence>
<accession>A0ACB9M4E0</accession>
<sequence>MRRPLSSLQSALSVFRRLPSNNPRTSSPLTKNDASELNPTLGPNLLCLDPRPYVSVLKACNDLSVHLGKCVHAHVTRIGLLDGEDPSIGNSLIHLYLSSGVCKDYAWRLFDGMPVRTVVTVNCVVSGLIRNDGFEDAVVLVNGLLDGRFGNGLRPNYVTFVSLIGGCRGIGDGRVAGECFHCYCLKGSFMAAKEVGNALVDMYGKFGGLADAEKVFGEMLNRDLVSWNTMMGVYARGNKLEEARGLFRLMRTMDVGCDRVSLINLALAFVNDGRFGFGRMIHGFVKVKGIDTVGALGALLIGMYSRVGSIEYCRKVFEELPDYDLASVNAMIHAYVESGLNLEAFDLFRVIKDENMQPDEMTMLGLIAACRNSGDSHCGDNVSFSISQCVHLRGSIVLQNALIDMYSKCGEMAKARSLFDKMPVKDVVSWTSIIMGHALNGEGKETIAAFQQMVQENVRPNSITFVGVLLACSHAGLVEEGQKLFNAMCSEYHIQPTIEHLGCMVDMYARAGLQEEARDFAREMPAESSGVVRRMLIASGRAYGDLDSGLKLHNRVTKNKTVNVAEDCVATCNLLAEAGRWDDVLMERGLMSAQKVSKRPGRSSVTVSA</sequence>
<protein>
    <submittedName>
        <fullName evidence="1">Uncharacterized protein</fullName>
    </submittedName>
</protein>